<keyword evidence="5" id="KW-1185">Reference proteome</keyword>
<feature type="domain" description="CCHC-type" evidence="3">
    <location>
        <begin position="118"/>
        <end position="133"/>
    </location>
</feature>
<sequence>MKPITEIGRRFASREYYADKVSKPAAPVKVKAGEEKRGYYKAHCFPKAEGGKNSNQGTVNKETDRSGRPDQGTGPKKGTITHWVVETSPEARKVLLQQGRYYFGYTSYRLKEYLVVTRCMKCMKYGHIAKHCKGNERRNKCGGSGHGKEECKATKVFCATTGPKSECSGKQEAYDAYQQALRKLIEGTDYGD</sequence>
<evidence type="ECO:0000259" key="3">
    <source>
        <dbReference type="PROSITE" id="PS50158"/>
    </source>
</evidence>
<reference evidence="4" key="1">
    <citation type="submission" date="2013-04" db="EMBL/GenBank/DDBJ databases">
        <authorList>
            <person name="Qu J."/>
            <person name="Murali S.C."/>
            <person name="Bandaranaike D."/>
            <person name="Bellair M."/>
            <person name="Blankenburg K."/>
            <person name="Chao H."/>
            <person name="Dinh H."/>
            <person name="Doddapaneni H."/>
            <person name="Downs B."/>
            <person name="Dugan-Rocha S."/>
            <person name="Elkadiri S."/>
            <person name="Gnanaolivu R.D."/>
            <person name="Hernandez B."/>
            <person name="Javaid M."/>
            <person name="Jayaseelan J.C."/>
            <person name="Lee S."/>
            <person name="Li M."/>
            <person name="Ming W."/>
            <person name="Munidasa M."/>
            <person name="Muniz J."/>
            <person name="Nguyen L."/>
            <person name="Ongeri F."/>
            <person name="Osuji N."/>
            <person name="Pu L.-L."/>
            <person name="Puazo M."/>
            <person name="Qu C."/>
            <person name="Quiroz J."/>
            <person name="Raj R."/>
            <person name="Weissenberger G."/>
            <person name="Xin Y."/>
            <person name="Zou X."/>
            <person name="Han Y."/>
            <person name="Richards S."/>
            <person name="Worley K."/>
            <person name="Muzny D."/>
            <person name="Gibbs R."/>
        </authorList>
    </citation>
    <scope>NUCLEOTIDE SEQUENCE</scope>
    <source>
        <strain evidence="4">Sampled in the wild</strain>
    </source>
</reference>
<evidence type="ECO:0000256" key="1">
    <source>
        <dbReference type="PROSITE-ProRule" id="PRU00047"/>
    </source>
</evidence>
<dbReference type="PROSITE" id="PS50158">
    <property type="entry name" value="ZF_CCHC"/>
    <property type="match status" value="1"/>
</dbReference>
<dbReference type="AlphaFoldDB" id="A0A8K0KPC4"/>
<evidence type="ECO:0000256" key="2">
    <source>
        <dbReference type="SAM" id="MobiDB-lite"/>
    </source>
</evidence>
<keyword evidence="1" id="KW-0479">Metal-binding</keyword>
<gene>
    <name evidence="4" type="ORF">J437_LFUL017066</name>
</gene>
<accession>A0A8K0KPC4</accession>
<dbReference type="OrthoDB" id="10044176at2759"/>
<dbReference type="SUPFAM" id="SSF57756">
    <property type="entry name" value="Retrovirus zinc finger-like domains"/>
    <property type="match status" value="1"/>
</dbReference>
<dbReference type="EMBL" id="KZ309258">
    <property type="protein sequence ID" value="KAG8237989.1"/>
    <property type="molecule type" value="Genomic_DNA"/>
</dbReference>
<keyword evidence="1" id="KW-0862">Zinc</keyword>
<keyword evidence="1" id="KW-0863">Zinc-finger</keyword>
<dbReference type="InterPro" id="IPR036875">
    <property type="entry name" value="Znf_CCHC_sf"/>
</dbReference>
<proteinExistence type="predicted"/>
<dbReference type="GO" id="GO:0008270">
    <property type="term" value="F:zinc ion binding"/>
    <property type="evidence" value="ECO:0007669"/>
    <property type="project" value="UniProtKB-KW"/>
</dbReference>
<name>A0A8K0KPC4_LADFU</name>
<evidence type="ECO:0000313" key="4">
    <source>
        <dbReference type="EMBL" id="KAG8237989.1"/>
    </source>
</evidence>
<comment type="caution">
    <text evidence="4">The sequence shown here is derived from an EMBL/GenBank/DDBJ whole genome shotgun (WGS) entry which is preliminary data.</text>
</comment>
<dbReference type="GO" id="GO:0003676">
    <property type="term" value="F:nucleic acid binding"/>
    <property type="evidence" value="ECO:0007669"/>
    <property type="project" value="InterPro"/>
</dbReference>
<dbReference type="Gene3D" id="4.10.60.10">
    <property type="entry name" value="Zinc finger, CCHC-type"/>
    <property type="match status" value="1"/>
</dbReference>
<feature type="region of interest" description="Disordered" evidence="2">
    <location>
        <begin position="45"/>
        <end position="80"/>
    </location>
</feature>
<protein>
    <recommendedName>
        <fullName evidence="3">CCHC-type domain-containing protein</fullName>
    </recommendedName>
</protein>
<reference evidence="4" key="2">
    <citation type="submission" date="2017-10" db="EMBL/GenBank/DDBJ databases">
        <title>Ladona fulva Genome sequencing and assembly.</title>
        <authorList>
            <person name="Murali S."/>
            <person name="Richards S."/>
            <person name="Bandaranaike D."/>
            <person name="Bellair M."/>
            <person name="Blankenburg K."/>
            <person name="Chao H."/>
            <person name="Dinh H."/>
            <person name="Doddapaneni H."/>
            <person name="Dugan-Rocha S."/>
            <person name="Elkadiri S."/>
            <person name="Gnanaolivu R."/>
            <person name="Hernandez B."/>
            <person name="Skinner E."/>
            <person name="Javaid M."/>
            <person name="Lee S."/>
            <person name="Li M."/>
            <person name="Ming W."/>
            <person name="Munidasa M."/>
            <person name="Muniz J."/>
            <person name="Nguyen L."/>
            <person name="Hughes D."/>
            <person name="Osuji N."/>
            <person name="Pu L.-L."/>
            <person name="Puazo M."/>
            <person name="Qu C."/>
            <person name="Quiroz J."/>
            <person name="Raj R."/>
            <person name="Weissenberger G."/>
            <person name="Xin Y."/>
            <person name="Zou X."/>
            <person name="Han Y."/>
            <person name="Worley K."/>
            <person name="Muzny D."/>
            <person name="Gibbs R."/>
        </authorList>
    </citation>
    <scope>NUCLEOTIDE SEQUENCE</scope>
    <source>
        <strain evidence="4">Sampled in the wild</strain>
    </source>
</reference>
<dbReference type="Proteomes" id="UP000792457">
    <property type="component" value="Unassembled WGS sequence"/>
</dbReference>
<organism evidence="4 5">
    <name type="scientific">Ladona fulva</name>
    <name type="common">Scarce chaser dragonfly</name>
    <name type="synonym">Libellula fulva</name>
    <dbReference type="NCBI Taxonomy" id="123851"/>
    <lineage>
        <taxon>Eukaryota</taxon>
        <taxon>Metazoa</taxon>
        <taxon>Ecdysozoa</taxon>
        <taxon>Arthropoda</taxon>
        <taxon>Hexapoda</taxon>
        <taxon>Insecta</taxon>
        <taxon>Pterygota</taxon>
        <taxon>Palaeoptera</taxon>
        <taxon>Odonata</taxon>
        <taxon>Epiprocta</taxon>
        <taxon>Anisoptera</taxon>
        <taxon>Libelluloidea</taxon>
        <taxon>Libellulidae</taxon>
        <taxon>Ladona</taxon>
    </lineage>
</organism>
<evidence type="ECO:0000313" key="5">
    <source>
        <dbReference type="Proteomes" id="UP000792457"/>
    </source>
</evidence>
<dbReference type="InterPro" id="IPR001878">
    <property type="entry name" value="Znf_CCHC"/>
</dbReference>